<evidence type="ECO:0000259" key="17">
    <source>
        <dbReference type="PROSITE" id="PS51975"/>
    </source>
</evidence>
<protein>
    <recommendedName>
        <fullName evidence="7 14">Ribonuclease HII</fullName>
        <shortName evidence="14">RNase HII</shortName>
        <ecNumber evidence="6 14">3.1.26.4</ecNumber>
    </recommendedName>
</protein>
<evidence type="ECO:0000256" key="11">
    <source>
        <dbReference type="ARBA" id="ARBA00022759"/>
    </source>
</evidence>
<comment type="function">
    <text evidence="3 14 16">Endonuclease that specifically degrades the RNA of RNA-DNA hybrids.</text>
</comment>
<evidence type="ECO:0000256" key="1">
    <source>
        <dbReference type="ARBA" id="ARBA00000077"/>
    </source>
</evidence>
<dbReference type="HAMAP" id="MF_00052_B">
    <property type="entry name" value="RNase_HII_B"/>
    <property type="match status" value="1"/>
</dbReference>
<dbReference type="CDD" id="cd07182">
    <property type="entry name" value="RNase_HII_bacteria_HII_like"/>
    <property type="match status" value="1"/>
</dbReference>
<dbReference type="NCBIfam" id="NF000596">
    <property type="entry name" value="PRK00015.1-4"/>
    <property type="match status" value="1"/>
</dbReference>
<evidence type="ECO:0000256" key="9">
    <source>
        <dbReference type="ARBA" id="ARBA00022722"/>
    </source>
</evidence>
<dbReference type="InterPro" id="IPR022898">
    <property type="entry name" value="RNase_HII"/>
</dbReference>
<evidence type="ECO:0000256" key="10">
    <source>
        <dbReference type="ARBA" id="ARBA00022723"/>
    </source>
</evidence>
<feature type="domain" description="RNase H type-2" evidence="17">
    <location>
        <begin position="15"/>
        <end position="205"/>
    </location>
</feature>
<dbReference type="EC" id="3.1.26.4" evidence="6 14"/>
<organism evidence="18 19">
    <name type="scientific">Luteibacter yeojuensis</name>
    <dbReference type="NCBI Taxonomy" id="345309"/>
    <lineage>
        <taxon>Bacteria</taxon>
        <taxon>Pseudomonadati</taxon>
        <taxon>Pseudomonadota</taxon>
        <taxon>Gammaproteobacteria</taxon>
        <taxon>Lysobacterales</taxon>
        <taxon>Rhodanobacteraceae</taxon>
        <taxon>Luteibacter</taxon>
    </lineage>
</organism>
<dbReference type="NCBIfam" id="NF000595">
    <property type="entry name" value="PRK00015.1-3"/>
    <property type="match status" value="1"/>
</dbReference>
<dbReference type="OrthoDB" id="9803420at2"/>
<keyword evidence="8 14" id="KW-0963">Cytoplasm</keyword>
<dbReference type="PANTHER" id="PTHR10954">
    <property type="entry name" value="RIBONUCLEASE H2 SUBUNIT A"/>
    <property type="match status" value="1"/>
</dbReference>
<dbReference type="InterPro" id="IPR024567">
    <property type="entry name" value="RNase_HII/HIII_dom"/>
</dbReference>
<dbReference type="Pfam" id="PF01351">
    <property type="entry name" value="RNase_HII"/>
    <property type="match status" value="1"/>
</dbReference>
<keyword evidence="9 14" id="KW-0540">Nuclease</keyword>
<comment type="cofactor">
    <cofactor evidence="14 15">
        <name>Mn(2+)</name>
        <dbReference type="ChEBI" id="CHEBI:29035"/>
    </cofactor>
    <cofactor evidence="14 15">
        <name>Mg(2+)</name>
        <dbReference type="ChEBI" id="CHEBI:18420"/>
    </cofactor>
    <text evidence="14 15">Manganese or magnesium. Binds 1 divalent metal ion per monomer in the absence of substrate. May bind a second metal ion after substrate binding.</text>
</comment>
<dbReference type="GO" id="GO:0030145">
    <property type="term" value="F:manganese ion binding"/>
    <property type="evidence" value="ECO:0007669"/>
    <property type="project" value="UniProtKB-UniRule"/>
</dbReference>
<comment type="caution">
    <text evidence="18">The sequence shown here is derived from an EMBL/GenBank/DDBJ whole genome shotgun (WGS) entry which is preliminary data.</text>
</comment>
<keyword evidence="13 14" id="KW-0464">Manganese</keyword>
<keyword evidence="12 14" id="KW-0378">Hydrolase</keyword>
<reference evidence="18 19" key="1">
    <citation type="submission" date="2015-03" db="EMBL/GenBank/DDBJ databases">
        <title>Draft genome sequence of Luteibacter yeojuensis strain SU11.</title>
        <authorList>
            <person name="Sulaiman J."/>
            <person name="Priya K."/>
            <person name="Chan K.-G."/>
        </authorList>
    </citation>
    <scope>NUCLEOTIDE SEQUENCE [LARGE SCALE GENOMIC DNA]</scope>
    <source>
        <strain evidence="18 19">SU11</strain>
    </source>
</reference>
<comment type="similarity">
    <text evidence="5 14 16">Belongs to the RNase HII family.</text>
</comment>
<evidence type="ECO:0000256" key="6">
    <source>
        <dbReference type="ARBA" id="ARBA00012180"/>
    </source>
</evidence>
<keyword evidence="11 14" id="KW-0255">Endonuclease</keyword>
<dbReference type="Proteomes" id="UP000033651">
    <property type="component" value="Unassembled WGS sequence"/>
</dbReference>
<evidence type="ECO:0000256" key="13">
    <source>
        <dbReference type="ARBA" id="ARBA00023211"/>
    </source>
</evidence>
<dbReference type="PROSITE" id="PS51975">
    <property type="entry name" value="RNASE_H_2"/>
    <property type="match status" value="1"/>
</dbReference>
<dbReference type="GO" id="GO:0003723">
    <property type="term" value="F:RNA binding"/>
    <property type="evidence" value="ECO:0007669"/>
    <property type="project" value="UniProtKB-UniRule"/>
</dbReference>
<dbReference type="AlphaFoldDB" id="A0A0F3KY13"/>
<evidence type="ECO:0000256" key="8">
    <source>
        <dbReference type="ARBA" id="ARBA00022490"/>
    </source>
</evidence>
<evidence type="ECO:0000256" key="15">
    <source>
        <dbReference type="PROSITE-ProRule" id="PRU01319"/>
    </source>
</evidence>
<evidence type="ECO:0000313" key="18">
    <source>
        <dbReference type="EMBL" id="KJV36145.1"/>
    </source>
</evidence>
<name>A0A0F3KY13_9GAMM</name>
<comment type="catalytic activity">
    <reaction evidence="1 14 15 16">
        <text>Endonucleolytic cleavage to 5'-phosphomonoester.</text>
        <dbReference type="EC" id="3.1.26.4"/>
    </reaction>
</comment>
<comment type="subcellular location">
    <subcellularLocation>
        <location evidence="4 14">Cytoplasm</location>
    </subcellularLocation>
</comment>
<dbReference type="Gene3D" id="3.30.420.10">
    <property type="entry name" value="Ribonuclease H-like superfamily/Ribonuclease H"/>
    <property type="match status" value="1"/>
</dbReference>
<evidence type="ECO:0000313" key="19">
    <source>
        <dbReference type="Proteomes" id="UP000033651"/>
    </source>
</evidence>
<accession>A0A0F3KY13</accession>
<evidence type="ECO:0000256" key="5">
    <source>
        <dbReference type="ARBA" id="ARBA00007383"/>
    </source>
</evidence>
<feature type="binding site" evidence="14 15">
    <location>
        <position position="21"/>
    </location>
    <ligand>
        <name>a divalent metal cation</name>
        <dbReference type="ChEBI" id="CHEBI:60240"/>
    </ligand>
</feature>
<feature type="binding site" evidence="14 15">
    <location>
        <position position="113"/>
    </location>
    <ligand>
        <name>a divalent metal cation</name>
        <dbReference type="ChEBI" id="CHEBI:60240"/>
    </ligand>
</feature>
<comment type="cofactor">
    <cofactor evidence="2">
        <name>Mg(2+)</name>
        <dbReference type="ChEBI" id="CHEBI:18420"/>
    </cofactor>
</comment>
<keyword evidence="19" id="KW-1185">Reference proteome</keyword>
<dbReference type="PATRIC" id="fig|345309.4.peg.392"/>
<dbReference type="GO" id="GO:0043137">
    <property type="term" value="P:DNA replication, removal of RNA primer"/>
    <property type="evidence" value="ECO:0007669"/>
    <property type="project" value="TreeGrafter"/>
</dbReference>
<dbReference type="RefSeq" id="WP_045828674.1">
    <property type="nucleotide sequence ID" value="NZ_JZRB01000012.1"/>
</dbReference>
<dbReference type="SUPFAM" id="SSF53098">
    <property type="entry name" value="Ribonuclease H-like"/>
    <property type="match status" value="1"/>
</dbReference>
<dbReference type="InterPro" id="IPR001352">
    <property type="entry name" value="RNase_HII/HIII"/>
</dbReference>
<keyword evidence="10 14" id="KW-0479">Metal-binding</keyword>
<gene>
    <name evidence="14" type="primary">rnhB</name>
    <name evidence="18" type="ORF">VI08_06105</name>
</gene>
<dbReference type="GO" id="GO:0006298">
    <property type="term" value="P:mismatch repair"/>
    <property type="evidence" value="ECO:0007669"/>
    <property type="project" value="TreeGrafter"/>
</dbReference>
<sequence>MPRKPNVTRQLGADHVVAGVDEAGRGPLAGPVVVAAVILDPARAIRGLNDSKQLDEATREKLYGRIVERALAYAIVFVEREEIDRINIFQATMAGMTRALLGLSVTPTMALVDGNRLPRAMPCTGQAVIGGDATEPAISAASILAKVSRDRHMKALDQVHPGYGFAKHKGYGVPEHLEALGRLGPCDAHRRSFAPVRRWYEPEAVDAAIGDLFAATL</sequence>
<evidence type="ECO:0000256" key="14">
    <source>
        <dbReference type="HAMAP-Rule" id="MF_00052"/>
    </source>
</evidence>
<dbReference type="GO" id="GO:0004523">
    <property type="term" value="F:RNA-DNA hybrid ribonuclease activity"/>
    <property type="evidence" value="ECO:0007669"/>
    <property type="project" value="UniProtKB-UniRule"/>
</dbReference>
<proteinExistence type="inferred from homology"/>
<dbReference type="FunFam" id="3.30.420.10:FF:000006">
    <property type="entry name" value="Ribonuclease HII"/>
    <property type="match status" value="1"/>
</dbReference>
<evidence type="ECO:0000256" key="12">
    <source>
        <dbReference type="ARBA" id="ARBA00022801"/>
    </source>
</evidence>
<feature type="binding site" evidence="14 15">
    <location>
        <position position="22"/>
    </location>
    <ligand>
        <name>a divalent metal cation</name>
        <dbReference type="ChEBI" id="CHEBI:60240"/>
    </ligand>
</feature>
<dbReference type="InterPro" id="IPR012337">
    <property type="entry name" value="RNaseH-like_sf"/>
</dbReference>
<dbReference type="InterPro" id="IPR036397">
    <property type="entry name" value="RNaseH_sf"/>
</dbReference>
<evidence type="ECO:0000256" key="7">
    <source>
        <dbReference type="ARBA" id="ARBA00019179"/>
    </source>
</evidence>
<dbReference type="PANTHER" id="PTHR10954:SF18">
    <property type="entry name" value="RIBONUCLEASE HII"/>
    <property type="match status" value="1"/>
</dbReference>
<evidence type="ECO:0000256" key="4">
    <source>
        <dbReference type="ARBA" id="ARBA00004496"/>
    </source>
</evidence>
<evidence type="ECO:0000256" key="3">
    <source>
        <dbReference type="ARBA" id="ARBA00004065"/>
    </source>
</evidence>
<dbReference type="GO" id="GO:0032299">
    <property type="term" value="C:ribonuclease H2 complex"/>
    <property type="evidence" value="ECO:0007669"/>
    <property type="project" value="TreeGrafter"/>
</dbReference>
<dbReference type="EMBL" id="JZRB01000012">
    <property type="protein sequence ID" value="KJV36145.1"/>
    <property type="molecule type" value="Genomic_DNA"/>
</dbReference>
<dbReference type="GO" id="GO:0005737">
    <property type="term" value="C:cytoplasm"/>
    <property type="evidence" value="ECO:0007669"/>
    <property type="project" value="UniProtKB-SubCell"/>
</dbReference>
<evidence type="ECO:0000256" key="2">
    <source>
        <dbReference type="ARBA" id="ARBA00001946"/>
    </source>
</evidence>
<evidence type="ECO:0000256" key="16">
    <source>
        <dbReference type="RuleBase" id="RU003515"/>
    </source>
</evidence>